<evidence type="ECO:0000313" key="4">
    <source>
        <dbReference type="Proteomes" id="UP000032068"/>
    </source>
</evidence>
<dbReference type="RefSeq" id="WP_042552096.1">
    <property type="nucleotide sequence ID" value="NZ_JXQW01000003.1"/>
</dbReference>
<dbReference type="Pfam" id="PF01337">
    <property type="entry name" value="Barstar"/>
    <property type="match status" value="1"/>
</dbReference>
<evidence type="ECO:0000256" key="1">
    <source>
        <dbReference type="ARBA" id="ARBA00006845"/>
    </source>
</evidence>
<evidence type="ECO:0000259" key="2">
    <source>
        <dbReference type="Pfam" id="PF01337"/>
    </source>
</evidence>
<dbReference type="Gene3D" id="3.30.370.10">
    <property type="entry name" value="Barstar-like"/>
    <property type="match status" value="1"/>
</dbReference>
<sequence length="108" mass="12227">MVTVDADLITDWRTFHEVFVEAFGFPKFYGHNMDAWVDCLSYLDDPNAEMTTVHVQPGHTLSLVVDNARDLKRRCPELFEALVECTAFVNWRVVTTGGSPLLALAFYA</sequence>
<reference evidence="3 4" key="1">
    <citation type="submission" date="2014-12" db="EMBL/GenBank/DDBJ databases">
        <title>16Stimator: statistical estimation of ribosomal gene copy numbers from draft genome assemblies.</title>
        <authorList>
            <person name="Perisin M.A."/>
            <person name="Vetter M."/>
            <person name="Gilbert J.A."/>
            <person name="Bergelson J."/>
        </authorList>
    </citation>
    <scope>NUCLEOTIDE SEQUENCE [LARGE SCALE GENOMIC DNA]</scope>
    <source>
        <strain evidence="3 4">MEJ086</strain>
    </source>
</reference>
<proteinExistence type="inferred from homology"/>
<protein>
    <recommendedName>
        <fullName evidence="2">Barstar (barnase inhibitor) domain-containing protein</fullName>
    </recommendedName>
</protein>
<name>A0A0D0L5C2_9PSED</name>
<dbReference type="SUPFAM" id="SSF52038">
    <property type="entry name" value="Barstar-related"/>
    <property type="match status" value="1"/>
</dbReference>
<gene>
    <name evidence="3" type="ORF">RU08_01885</name>
</gene>
<dbReference type="InterPro" id="IPR000468">
    <property type="entry name" value="Barstar"/>
</dbReference>
<accession>A0A0D0L5C2</accession>
<dbReference type="EMBL" id="JXQW01000003">
    <property type="protein sequence ID" value="KIQ06167.1"/>
    <property type="molecule type" value="Genomic_DNA"/>
</dbReference>
<organism evidence="3 4">
    <name type="scientific">Pseudomonas fulva</name>
    <dbReference type="NCBI Taxonomy" id="47880"/>
    <lineage>
        <taxon>Bacteria</taxon>
        <taxon>Pseudomonadati</taxon>
        <taxon>Pseudomonadota</taxon>
        <taxon>Gammaproteobacteria</taxon>
        <taxon>Pseudomonadales</taxon>
        <taxon>Pseudomonadaceae</taxon>
        <taxon>Pseudomonas</taxon>
    </lineage>
</organism>
<evidence type="ECO:0000313" key="3">
    <source>
        <dbReference type="EMBL" id="KIQ06167.1"/>
    </source>
</evidence>
<dbReference type="Proteomes" id="UP000032068">
    <property type="component" value="Unassembled WGS sequence"/>
</dbReference>
<comment type="similarity">
    <text evidence="1">Belongs to the barstar family.</text>
</comment>
<feature type="domain" description="Barstar (barnase inhibitor)" evidence="2">
    <location>
        <begin position="2"/>
        <end position="87"/>
    </location>
</feature>
<dbReference type="OrthoDB" id="7575400at2"/>
<dbReference type="AlphaFoldDB" id="A0A0D0L5C2"/>
<dbReference type="InterPro" id="IPR035905">
    <property type="entry name" value="Barstar-like_sf"/>
</dbReference>
<comment type="caution">
    <text evidence="3">The sequence shown here is derived from an EMBL/GenBank/DDBJ whole genome shotgun (WGS) entry which is preliminary data.</text>
</comment>